<dbReference type="AlphaFoldDB" id="A0A6N7W740"/>
<comment type="catalytic activity">
    <reaction evidence="10">
        <text>adenylyl-molybdopterin + molybdate = Mo-molybdopterin + AMP + H(+)</text>
        <dbReference type="Rhea" id="RHEA:35047"/>
        <dbReference type="ChEBI" id="CHEBI:15378"/>
        <dbReference type="ChEBI" id="CHEBI:36264"/>
        <dbReference type="ChEBI" id="CHEBI:62727"/>
        <dbReference type="ChEBI" id="CHEBI:71302"/>
        <dbReference type="ChEBI" id="CHEBI:456215"/>
        <dbReference type="EC" id="2.10.1.1"/>
    </reaction>
</comment>
<dbReference type="EMBL" id="VULO01000013">
    <property type="protein sequence ID" value="MSS85201.1"/>
    <property type="molecule type" value="Genomic_DNA"/>
</dbReference>
<evidence type="ECO:0000256" key="6">
    <source>
        <dbReference type="ARBA" id="ARBA00022679"/>
    </source>
</evidence>
<organism evidence="13 14">
    <name type="scientific">Scrofimicrobium canadense</name>
    <dbReference type="NCBI Taxonomy" id="2652290"/>
    <lineage>
        <taxon>Bacteria</taxon>
        <taxon>Bacillati</taxon>
        <taxon>Actinomycetota</taxon>
        <taxon>Actinomycetes</taxon>
        <taxon>Actinomycetales</taxon>
        <taxon>Actinomycetaceae</taxon>
        <taxon>Scrofimicrobium</taxon>
    </lineage>
</organism>
<evidence type="ECO:0000259" key="12">
    <source>
        <dbReference type="SMART" id="SM00852"/>
    </source>
</evidence>
<keyword evidence="14" id="KW-1185">Reference proteome</keyword>
<dbReference type="FunFam" id="2.170.190.11:FF:000001">
    <property type="entry name" value="Molybdopterin molybdenumtransferase"/>
    <property type="match status" value="1"/>
</dbReference>
<dbReference type="Gene3D" id="3.90.105.10">
    <property type="entry name" value="Molybdopterin biosynthesis moea protein, domain 2"/>
    <property type="match status" value="1"/>
</dbReference>
<dbReference type="SUPFAM" id="SSF53218">
    <property type="entry name" value="Molybdenum cofactor biosynthesis proteins"/>
    <property type="match status" value="1"/>
</dbReference>
<dbReference type="GO" id="GO:0006777">
    <property type="term" value="P:Mo-molybdopterin cofactor biosynthetic process"/>
    <property type="evidence" value="ECO:0007669"/>
    <property type="project" value="UniProtKB-UniRule"/>
</dbReference>
<dbReference type="PANTHER" id="PTHR10192:SF5">
    <property type="entry name" value="GEPHYRIN"/>
    <property type="match status" value="1"/>
</dbReference>
<name>A0A6N7W740_9ACTO</name>
<evidence type="ECO:0000256" key="5">
    <source>
        <dbReference type="ARBA" id="ARBA00022505"/>
    </source>
</evidence>
<dbReference type="Gene3D" id="3.40.980.10">
    <property type="entry name" value="MoaB/Mog-like domain"/>
    <property type="match status" value="1"/>
</dbReference>
<evidence type="ECO:0000256" key="4">
    <source>
        <dbReference type="ARBA" id="ARBA00010763"/>
    </source>
</evidence>
<gene>
    <name evidence="13" type="ORF">FYJ24_10635</name>
</gene>
<dbReference type="Pfam" id="PF03453">
    <property type="entry name" value="MoeA_N"/>
    <property type="match status" value="1"/>
</dbReference>
<dbReference type="NCBIfam" id="TIGR00177">
    <property type="entry name" value="molyb_syn"/>
    <property type="match status" value="1"/>
</dbReference>
<evidence type="ECO:0000256" key="10">
    <source>
        <dbReference type="ARBA" id="ARBA00047317"/>
    </source>
</evidence>
<dbReference type="InterPro" id="IPR036688">
    <property type="entry name" value="MoeA_C_domain_IV_sf"/>
</dbReference>
<evidence type="ECO:0000256" key="7">
    <source>
        <dbReference type="ARBA" id="ARBA00022723"/>
    </source>
</evidence>
<comment type="cofactor">
    <cofactor evidence="1 11">
        <name>Mg(2+)</name>
        <dbReference type="ChEBI" id="CHEBI:18420"/>
    </cofactor>
</comment>
<dbReference type="Proteomes" id="UP000470875">
    <property type="component" value="Unassembled WGS sequence"/>
</dbReference>
<evidence type="ECO:0000256" key="2">
    <source>
        <dbReference type="ARBA" id="ARBA00002901"/>
    </source>
</evidence>
<dbReference type="InterPro" id="IPR036135">
    <property type="entry name" value="MoeA_linker/N_sf"/>
</dbReference>
<dbReference type="Pfam" id="PF03454">
    <property type="entry name" value="MoeA_C"/>
    <property type="match status" value="1"/>
</dbReference>
<dbReference type="Gene3D" id="2.40.340.10">
    <property type="entry name" value="MoeA, C-terminal, domain IV"/>
    <property type="match status" value="1"/>
</dbReference>
<protein>
    <recommendedName>
        <fullName evidence="11">Molybdopterin molybdenumtransferase</fullName>
        <ecNumber evidence="11">2.10.1.1</ecNumber>
    </recommendedName>
</protein>
<evidence type="ECO:0000256" key="3">
    <source>
        <dbReference type="ARBA" id="ARBA00005046"/>
    </source>
</evidence>
<dbReference type="GO" id="GO:0061599">
    <property type="term" value="F:molybdopterin molybdotransferase activity"/>
    <property type="evidence" value="ECO:0007669"/>
    <property type="project" value="UniProtKB-UniRule"/>
</dbReference>
<dbReference type="GO" id="GO:0046872">
    <property type="term" value="F:metal ion binding"/>
    <property type="evidence" value="ECO:0007669"/>
    <property type="project" value="UniProtKB-UniRule"/>
</dbReference>
<dbReference type="EC" id="2.10.1.1" evidence="11"/>
<keyword evidence="8 11" id="KW-0460">Magnesium</keyword>
<accession>A0A6N7W740</accession>
<comment type="similarity">
    <text evidence="4 11">Belongs to the MoeA family.</text>
</comment>
<dbReference type="Pfam" id="PF00994">
    <property type="entry name" value="MoCF_biosynth"/>
    <property type="match status" value="1"/>
</dbReference>
<dbReference type="InterPro" id="IPR038987">
    <property type="entry name" value="MoeA-like"/>
</dbReference>
<evidence type="ECO:0000256" key="1">
    <source>
        <dbReference type="ARBA" id="ARBA00001946"/>
    </source>
</evidence>
<dbReference type="Gene3D" id="2.170.190.11">
    <property type="entry name" value="Molybdopterin biosynthesis moea protein, domain 3"/>
    <property type="match status" value="1"/>
</dbReference>
<keyword evidence="6 11" id="KW-0808">Transferase</keyword>
<dbReference type="FunFam" id="3.40.980.10:FF:000004">
    <property type="entry name" value="Molybdopterin molybdenumtransferase"/>
    <property type="match status" value="1"/>
</dbReference>
<dbReference type="SUPFAM" id="SSF63867">
    <property type="entry name" value="MoeA C-terminal domain-like"/>
    <property type="match status" value="1"/>
</dbReference>
<comment type="function">
    <text evidence="2 11">Catalyzes the insertion of molybdate into adenylated molybdopterin with the concomitant release of AMP.</text>
</comment>
<keyword evidence="9 11" id="KW-0501">Molybdenum cofactor biosynthesis</keyword>
<evidence type="ECO:0000313" key="14">
    <source>
        <dbReference type="Proteomes" id="UP000470875"/>
    </source>
</evidence>
<dbReference type="InterPro" id="IPR001453">
    <property type="entry name" value="MoaB/Mog_dom"/>
</dbReference>
<sequence length="418" mass="43913">MIAVAAMAEMMSVEDYREFLLNQVAPTETINLPIAQAHGLVSAELVEASCPLPPFDSSAMDGFAVTAQDTAFANATMPVRLTVIDDIPAGGYGRERVTPGTCARIMTGAPIPQGADAVVRVEDTDVPAGATPLRKEISVYAPVSSGKNIRAMGEAANIGEPVIAPGSFFDARAVAAAASVNTSHVRVYRKPKVTVVATGSELVDPGTSLVDGQIPDSNSLLLAGLLREWGADVECVRRIRDSVEDLRAVLEEASLSCDLIVTSGGVSAGAFDIVKDYGETRGFSFPKVAMQPGKPQACGKVGNALVIGLPGNPVSVWVSALLFVRPALQSMAGMRPEAPRIFDGVAGTGWKSPTGRRQYVPSTLKVERSGNRPVVMPVHRLGSGSHVINAVQLADSLCVVPAEVECVERGDRVQFLQV</sequence>
<evidence type="ECO:0000256" key="9">
    <source>
        <dbReference type="ARBA" id="ARBA00023150"/>
    </source>
</evidence>
<dbReference type="InterPro" id="IPR005111">
    <property type="entry name" value="MoeA_C_domain_IV"/>
</dbReference>
<dbReference type="CDD" id="cd00887">
    <property type="entry name" value="MoeA"/>
    <property type="match status" value="1"/>
</dbReference>
<dbReference type="UniPathway" id="UPA00344"/>
<dbReference type="InterPro" id="IPR005110">
    <property type="entry name" value="MoeA_linker/N"/>
</dbReference>
<reference evidence="13 14" key="1">
    <citation type="submission" date="2019-08" db="EMBL/GenBank/DDBJ databases">
        <title>In-depth cultivation of the pig gut microbiome towards novel bacterial diversity and tailored functional studies.</title>
        <authorList>
            <person name="Wylensek D."/>
            <person name="Hitch T.C.A."/>
            <person name="Clavel T."/>
        </authorList>
    </citation>
    <scope>NUCLEOTIDE SEQUENCE [LARGE SCALE GENOMIC DNA]</scope>
    <source>
        <strain evidence="13 14">WB03_NA08</strain>
    </source>
</reference>
<comment type="pathway">
    <text evidence="3 11">Cofactor biosynthesis; molybdopterin biosynthesis.</text>
</comment>
<evidence type="ECO:0000313" key="13">
    <source>
        <dbReference type="EMBL" id="MSS85201.1"/>
    </source>
</evidence>
<proteinExistence type="inferred from homology"/>
<keyword evidence="7 11" id="KW-0479">Metal-binding</keyword>
<dbReference type="PANTHER" id="PTHR10192">
    <property type="entry name" value="MOLYBDOPTERIN BIOSYNTHESIS PROTEIN"/>
    <property type="match status" value="1"/>
</dbReference>
<feature type="domain" description="MoaB/Mog" evidence="12">
    <location>
        <begin position="194"/>
        <end position="330"/>
    </location>
</feature>
<keyword evidence="5 11" id="KW-0500">Molybdenum</keyword>
<comment type="caution">
    <text evidence="13">The sequence shown here is derived from an EMBL/GenBank/DDBJ whole genome shotgun (WGS) entry which is preliminary data.</text>
</comment>
<dbReference type="RefSeq" id="WP_154546245.1">
    <property type="nucleotide sequence ID" value="NZ_VULO01000013.1"/>
</dbReference>
<evidence type="ECO:0000256" key="11">
    <source>
        <dbReference type="RuleBase" id="RU365090"/>
    </source>
</evidence>
<dbReference type="GO" id="GO:0005829">
    <property type="term" value="C:cytosol"/>
    <property type="evidence" value="ECO:0007669"/>
    <property type="project" value="TreeGrafter"/>
</dbReference>
<dbReference type="InterPro" id="IPR036425">
    <property type="entry name" value="MoaB/Mog-like_dom_sf"/>
</dbReference>
<dbReference type="SUPFAM" id="SSF63882">
    <property type="entry name" value="MoeA N-terminal region -like"/>
    <property type="match status" value="1"/>
</dbReference>
<evidence type="ECO:0000256" key="8">
    <source>
        <dbReference type="ARBA" id="ARBA00022842"/>
    </source>
</evidence>
<dbReference type="NCBIfam" id="NF045515">
    <property type="entry name" value="Glp_gephyrin"/>
    <property type="match status" value="1"/>
</dbReference>
<dbReference type="SMART" id="SM00852">
    <property type="entry name" value="MoCF_biosynth"/>
    <property type="match status" value="1"/>
</dbReference>